<accession>A0AAU3GS54</accession>
<proteinExistence type="predicted"/>
<name>A0AAU3GS54_9ACTN</name>
<feature type="compositionally biased region" description="Gly residues" evidence="1">
    <location>
        <begin position="619"/>
        <end position="633"/>
    </location>
</feature>
<organism evidence="3">
    <name type="scientific">Streptomyces sp. NBC_01401</name>
    <dbReference type="NCBI Taxonomy" id="2903854"/>
    <lineage>
        <taxon>Bacteria</taxon>
        <taxon>Bacillati</taxon>
        <taxon>Actinomycetota</taxon>
        <taxon>Actinomycetes</taxon>
        <taxon>Kitasatosporales</taxon>
        <taxon>Streptomycetaceae</taxon>
        <taxon>Streptomyces</taxon>
    </lineage>
</organism>
<dbReference type="Pfam" id="PF12895">
    <property type="entry name" value="ANAPC3"/>
    <property type="match status" value="1"/>
</dbReference>
<evidence type="ECO:0000256" key="1">
    <source>
        <dbReference type="SAM" id="MobiDB-lite"/>
    </source>
</evidence>
<sequence>MNPPAEPTDDRRPGPDARRGRTGAADPDGHGRTAPAGQDGPGRTGPEAPDRDGQAGQAGQAGPAGPDLAADDRRAVTGKRRIAFAAYADEDRMPGLLVLLRSLALADPAVCEDFLLLHPGLPDSALDAARRLHPRLVPRIADSRLDVFRATGYDTVIALGPGMVVLGSLQPLLALRTGVAAVPQPGPGGGRTVRDGGLLVIQRQDVTDTVLDALTEGGEDTVDRALAEAGILEPLGTRYDFPAGRLYDDTPVPDSTVVLHFAEHLDPGAPAREARERFELDDEAFRTAYCALPGPKHPELLLHCALPLPEGGRAPVDLVRQVAEVHRQQGRYDEAVTLLTAAVADRPDLPRCHETLGISLMALSRYEEAEAHLLLATVSPDFAARAYGQLARLAWLLGRTSQARAYALEGLDADPTDGNCRAWYARTNSLVQAEPAATPAPAAEQLAHVALFADGQENAGDKVLPEAVRQCFGSDTGPARWHERSVHLLVDEPALEELNARRGIVVGGGGLFLPDTAPNSNSGWQWNISDDVLARITAPLAVFAVGYNVFDGQRYRRERFAASLRALVGKSAFFGLRNQGSVDRVRELLPEELRDRVRYQPCPTTVARHLDPTLDGDGDGSNGDGSNGDGGSGGDRDDTVLINCAYDRAGLRFGHDYGHFLAETAAAVRDIGKRAEVRYAAHMPADEKFVHDLRREHGIALPVEPLYLFTNDRIRELYRRTRLVIGMRGHAGMIPFGCGTPIISLVSHPKLAYFLSDIDRPDWGVSVHDRALGARLAERAAAVLDDHRAAVADVHGRQERLWSVTRANLAELQDIFGMRAPHVPGPRTARPAPGLHLPDIRTK</sequence>
<dbReference type="EMBL" id="CP109535">
    <property type="protein sequence ID" value="WTY95846.1"/>
    <property type="molecule type" value="Genomic_DNA"/>
</dbReference>
<feature type="region of interest" description="Disordered" evidence="1">
    <location>
        <begin position="1"/>
        <end position="73"/>
    </location>
</feature>
<dbReference type="SUPFAM" id="SSF48452">
    <property type="entry name" value="TPR-like"/>
    <property type="match status" value="1"/>
</dbReference>
<dbReference type="SUPFAM" id="SSF53448">
    <property type="entry name" value="Nucleotide-diphospho-sugar transferases"/>
    <property type="match status" value="1"/>
</dbReference>
<evidence type="ECO:0000259" key="2">
    <source>
        <dbReference type="Pfam" id="PF04230"/>
    </source>
</evidence>
<dbReference type="InterPro" id="IPR019734">
    <property type="entry name" value="TPR_rpt"/>
</dbReference>
<feature type="region of interest" description="Disordered" evidence="1">
    <location>
        <begin position="606"/>
        <end position="634"/>
    </location>
</feature>
<dbReference type="InterPro" id="IPR007345">
    <property type="entry name" value="Polysacch_pyruvyl_Trfase"/>
</dbReference>
<feature type="region of interest" description="Disordered" evidence="1">
    <location>
        <begin position="821"/>
        <end position="843"/>
    </location>
</feature>
<feature type="compositionally biased region" description="Low complexity" evidence="1">
    <location>
        <begin position="54"/>
        <end position="68"/>
    </location>
</feature>
<feature type="domain" description="Polysaccharide pyruvyl transferase" evidence="2">
    <location>
        <begin position="504"/>
        <end position="747"/>
    </location>
</feature>
<dbReference type="Gene3D" id="3.90.550.10">
    <property type="entry name" value="Spore Coat Polysaccharide Biosynthesis Protein SpsA, Chain A"/>
    <property type="match status" value="1"/>
</dbReference>
<dbReference type="Pfam" id="PF13181">
    <property type="entry name" value="TPR_8"/>
    <property type="match status" value="1"/>
</dbReference>
<dbReference type="InterPro" id="IPR029044">
    <property type="entry name" value="Nucleotide-diphossugar_trans"/>
</dbReference>
<evidence type="ECO:0000313" key="3">
    <source>
        <dbReference type="EMBL" id="WTY95846.1"/>
    </source>
</evidence>
<dbReference type="Gene3D" id="1.25.40.10">
    <property type="entry name" value="Tetratricopeptide repeat domain"/>
    <property type="match status" value="1"/>
</dbReference>
<reference evidence="3" key="1">
    <citation type="submission" date="2022-10" db="EMBL/GenBank/DDBJ databases">
        <title>The complete genomes of actinobacterial strains from the NBC collection.</title>
        <authorList>
            <person name="Joergensen T.S."/>
            <person name="Alvarez Arevalo M."/>
            <person name="Sterndorff E.B."/>
            <person name="Faurdal D."/>
            <person name="Vuksanovic O."/>
            <person name="Mourched A.-S."/>
            <person name="Charusanti P."/>
            <person name="Shaw S."/>
            <person name="Blin K."/>
            <person name="Weber T."/>
        </authorList>
    </citation>
    <scope>NUCLEOTIDE SEQUENCE</scope>
    <source>
        <strain evidence="3">NBC_01401</strain>
    </source>
</reference>
<dbReference type="InterPro" id="IPR011990">
    <property type="entry name" value="TPR-like_helical_dom_sf"/>
</dbReference>
<protein>
    <submittedName>
        <fullName evidence="3">Tetratricopeptide repeat protein</fullName>
    </submittedName>
</protein>
<gene>
    <name evidence="3" type="ORF">OG626_13495</name>
</gene>
<dbReference type="SMART" id="SM00028">
    <property type="entry name" value="TPR"/>
    <property type="match status" value="3"/>
</dbReference>
<dbReference type="Pfam" id="PF04230">
    <property type="entry name" value="PS_pyruv_trans"/>
    <property type="match status" value="1"/>
</dbReference>
<dbReference type="AlphaFoldDB" id="A0AAU3GS54"/>
<feature type="compositionally biased region" description="Basic and acidic residues" evidence="1">
    <location>
        <begin position="8"/>
        <end position="19"/>
    </location>
</feature>